<proteinExistence type="predicted"/>
<protein>
    <submittedName>
        <fullName evidence="1">Uncharacterized protein</fullName>
    </submittedName>
</protein>
<sequence>MKSSSATRAELADDERKRWAHDVPALEADGAARHFPRVREVI</sequence>
<name>A0AB39RN62_9ACTN</name>
<reference evidence="1" key="1">
    <citation type="submission" date="2024-07" db="EMBL/GenBank/DDBJ databases">
        <authorList>
            <person name="Yu S.T."/>
        </authorList>
    </citation>
    <scope>NUCLEOTIDE SEQUENCE</scope>
    <source>
        <strain evidence="1">R41</strain>
    </source>
</reference>
<dbReference type="RefSeq" id="WP_369249072.1">
    <property type="nucleotide sequence ID" value="NZ_CP163443.1"/>
</dbReference>
<gene>
    <name evidence="1" type="ORF">AB5J53_31930</name>
</gene>
<accession>A0AB39RN62</accession>
<dbReference type="AlphaFoldDB" id="A0AB39RN62"/>
<evidence type="ECO:0000313" key="1">
    <source>
        <dbReference type="EMBL" id="XDQ55951.1"/>
    </source>
</evidence>
<organism evidence="1">
    <name type="scientific">Streptomyces sp. R41</name>
    <dbReference type="NCBI Taxonomy" id="3238632"/>
    <lineage>
        <taxon>Bacteria</taxon>
        <taxon>Bacillati</taxon>
        <taxon>Actinomycetota</taxon>
        <taxon>Actinomycetes</taxon>
        <taxon>Kitasatosporales</taxon>
        <taxon>Streptomycetaceae</taxon>
        <taxon>Streptomyces</taxon>
    </lineage>
</organism>
<dbReference type="EMBL" id="CP163443">
    <property type="protein sequence ID" value="XDQ55951.1"/>
    <property type="molecule type" value="Genomic_DNA"/>
</dbReference>